<dbReference type="Proteomes" id="UP001295444">
    <property type="component" value="Chromosome 05"/>
</dbReference>
<sequence length="56" mass="6685">MQKLGLHGRNTDRACLRWIPLPWWSLLPEQHSIFLQEWIPPDNLRLAEKKSIPTPR</sequence>
<proteinExistence type="predicted"/>
<evidence type="ECO:0000313" key="1">
    <source>
        <dbReference type="EMBL" id="CAH2296777.1"/>
    </source>
</evidence>
<organism evidence="1 2">
    <name type="scientific">Pelobates cultripes</name>
    <name type="common">Western spadefoot toad</name>
    <dbReference type="NCBI Taxonomy" id="61616"/>
    <lineage>
        <taxon>Eukaryota</taxon>
        <taxon>Metazoa</taxon>
        <taxon>Chordata</taxon>
        <taxon>Craniata</taxon>
        <taxon>Vertebrata</taxon>
        <taxon>Euteleostomi</taxon>
        <taxon>Amphibia</taxon>
        <taxon>Batrachia</taxon>
        <taxon>Anura</taxon>
        <taxon>Pelobatoidea</taxon>
        <taxon>Pelobatidae</taxon>
        <taxon>Pelobates</taxon>
    </lineage>
</organism>
<keyword evidence="2" id="KW-1185">Reference proteome</keyword>
<name>A0AAD1SBR2_PELCU</name>
<accession>A0AAD1SBR2</accession>
<protein>
    <submittedName>
        <fullName evidence="1">Uncharacterized protein</fullName>
    </submittedName>
</protein>
<gene>
    <name evidence="1" type="ORF">PECUL_23A022265</name>
</gene>
<dbReference type="AlphaFoldDB" id="A0AAD1SBR2"/>
<evidence type="ECO:0000313" key="2">
    <source>
        <dbReference type="Proteomes" id="UP001295444"/>
    </source>
</evidence>
<feature type="non-terminal residue" evidence="1">
    <location>
        <position position="56"/>
    </location>
</feature>
<reference evidence="1" key="1">
    <citation type="submission" date="2022-03" db="EMBL/GenBank/DDBJ databases">
        <authorList>
            <person name="Alioto T."/>
            <person name="Alioto T."/>
            <person name="Gomez Garrido J."/>
        </authorList>
    </citation>
    <scope>NUCLEOTIDE SEQUENCE</scope>
</reference>
<dbReference type="EMBL" id="OW240916">
    <property type="protein sequence ID" value="CAH2296777.1"/>
    <property type="molecule type" value="Genomic_DNA"/>
</dbReference>